<accession>A0A8S5QDM4</accession>
<dbReference type="EMBL" id="BK015639">
    <property type="protein sequence ID" value="DAE17406.1"/>
    <property type="molecule type" value="Genomic_DNA"/>
</dbReference>
<sequence>MCSTSILLSLSSSINRLPQLLSRCTCVLCFSMCKYSLINFIG</sequence>
<name>A0A8S5QDM4_9CAUD</name>
<proteinExistence type="predicted"/>
<evidence type="ECO:0000313" key="1">
    <source>
        <dbReference type="EMBL" id="DAE17406.1"/>
    </source>
</evidence>
<protein>
    <submittedName>
        <fullName evidence="1">Uncharacterized protein</fullName>
    </submittedName>
</protein>
<reference evidence="1" key="1">
    <citation type="journal article" date="2021" name="Proc. Natl. Acad. Sci. U.S.A.">
        <title>A Catalog of Tens of Thousands of Viruses from Human Metagenomes Reveals Hidden Associations with Chronic Diseases.</title>
        <authorList>
            <person name="Tisza M.J."/>
            <person name="Buck C.B."/>
        </authorList>
    </citation>
    <scope>NUCLEOTIDE SEQUENCE</scope>
    <source>
        <strain evidence="1">Ctr2f5</strain>
    </source>
</reference>
<organism evidence="1">
    <name type="scientific">Siphoviridae sp. ctr2f5</name>
    <dbReference type="NCBI Taxonomy" id="2825684"/>
    <lineage>
        <taxon>Viruses</taxon>
        <taxon>Duplodnaviria</taxon>
        <taxon>Heunggongvirae</taxon>
        <taxon>Uroviricota</taxon>
        <taxon>Caudoviricetes</taxon>
    </lineage>
</organism>